<keyword evidence="1" id="KW-0645">Protease</keyword>
<gene>
    <name evidence="5" type="ORF">ATO7_01775</name>
</gene>
<keyword evidence="3" id="KW-0720">Serine protease</keyword>
<dbReference type="GO" id="GO:0004252">
    <property type="term" value="F:serine-type endopeptidase activity"/>
    <property type="evidence" value="ECO:0007669"/>
    <property type="project" value="InterPro"/>
</dbReference>
<dbReference type="CDD" id="cd00306">
    <property type="entry name" value="Peptidases_S8_S53"/>
    <property type="match status" value="1"/>
</dbReference>
<dbReference type="STRING" id="1317117.ATO7_01775"/>
<feature type="domain" description="Peptidase S8/S53" evidence="4">
    <location>
        <begin position="134"/>
        <end position="413"/>
    </location>
</feature>
<dbReference type="AlphaFoldDB" id="A0A1Y1SFW9"/>
<organism evidence="5 6">
    <name type="scientific">Oceanococcus atlanticus</name>
    <dbReference type="NCBI Taxonomy" id="1317117"/>
    <lineage>
        <taxon>Bacteria</taxon>
        <taxon>Pseudomonadati</taxon>
        <taxon>Pseudomonadota</taxon>
        <taxon>Gammaproteobacteria</taxon>
        <taxon>Chromatiales</taxon>
        <taxon>Oceanococcaceae</taxon>
        <taxon>Oceanococcus</taxon>
    </lineage>
</organism>
<proteinExistence type="predicted"/>
<protein>
    <recommendedName>
        <fullName evidence="4">Peptidase S8/S53 domain-containing protein</fullName>
    </recommendedName>
</protein>
<dbReference type="InterPro" id="IPR036852">
    <property type="entry name" value="Peptidase_S8/S53_dom_sf"/>
</dbReference>
<dbReference type="EMBL" id="AQQV01000001">
    <property type="protein sequence ID" value="ORE88564.1"/>
    <property type="molecule type" value="Genomic_DNA"/>
</dbReference>
<dbReference type="InterPro" id="IPR015500">
    <property type="entry name" value="Peptidase_S8_subtilisin-rel"/>
</dbReference>
<dbReference type="Proteomes" id="UP000192342">
    <property type="component" value="Unassembled WGS sequence"/>
</dbReference>
<evidence type="ECO:0000256" key="2">
    <source>
        <dbReference type="ARBA" id="ARBA00022801"/>
    </source>
</evidence>
<dbReference type="Pfam" id="PF00082">
    <property type="entry name" value="Peptidase_S8"/>
    <property type="match status" value="1"/>
</dbReference>
<evidence type="ECO:0000259" key="4">
    <source>
        <dbReference type="Pfam" id="PF00082"/>
    </source>
</evidence>
<accession>A0A1Y1SFW9</accession>
<evidence type="ECO:0000313" key="5">
    <source>
        <dbReference type="EMBL" id="ORE88564.1"/>
    </source>
</evidence>
<reference evidence="5 6" key="1">
    <citation type="submission" date="2013-04" db="EMBL/GenBank/DDBJ databases">
        <title>Oceanococcus atlanticus 22II-S10r2 Genome Sequencing.</title>
        <authorList>
            <person name="Lai Q."/>
            <person name="Li G."/>
            <person name="Shao Z."/>
        </authorList>
    </citation>
    <scope>NUCLEOTIDE SEQUENCE [LARGE SCALE GENOMIC DNA]</scope>
    <source>
        <strain evidence="5 6">22II-S10r2</strain>
    </source>
</reference>
<dbReference type="Gene3D" id="3.40.50.200">
    <property type="entry name" value="Peptidase S8/S53 domain"/>
    <property type="match status" value="1"/>
</dbReference>
<sequence>MLLAEWEGSAGLPGDAADQPVAVPPGCQFDTLTVRVEWDVAAEDLDLEIVNPDGAVEGSSGAFNLQSGDASETAVIASPVSGEYIARVNNFAGVQTPFTGKATLECTTPGGCLAGDNVANDDDVPGPALAPDTRVIVSVIDSAINPYHEFYYAGSAIYADAAPSAVTPAVLQELGVRDENILELTRSGNLQADVEADAAIWASVKRGETYWVKGTNVVFISYAGGELAPLAPSTDKSAHGVGTSAAVLLANPEAVILFVETEGALGSDVAHDFAFLHPAVDILTTSYGVSIPNTGFPLPEWRTFHNSYPAVVEMGKLHFSSGGNGPGLTPLRAGAGPWWSIGVSGVEEGTSEGRAALSGLFPDFLSDFTQDLPYCHDAEDCYSNVGGTSFSTPRAAGVASRVLLDARRLSAHKGGIREHQGQAVMVASEGLSISNWLLRRALEQAAFVPDSLAYDPVSGVTDIVGIPINPLAPWLQVGWGDLTADPEKGVVSAALAHLGYPGDAREKALGFCEFQTEVIAVRKLYWDNIAATLPDVLGGDAPPPALDEDPFIYCESMLPF</sequence>
<keyword evidence="2" id="KW-0378">Hydrolase</keyword>
<evidence type="ECO:0000256" key="1">
    <source>
        <dbReference type="ARBA" id="ARBA00022670"/>
    </source>
</evidence>
<dbReference type="SUPFAM" id="SSF52743">
    <property type="entry name" value="Subtilisin-like"/>
    <property type="match status" value="1"/>
</dbReference>
<keyword evidence="6" id="KW-1185">Reference proteome</keyword>
<comment type="caution">
    <text evidence="5">The sequence shown here is derived from an EMBL/GenBank/DDBJ whole genome shotgun (WGS) entry which is preliminary data.</text>
</comment>
<dbReference type="InterPro" id="IPR023828">
    <property type="entry name" value="Peptidase_S8_Ser-AS"/>
</dbReference>
<evidence type="ECO:0000256" key="3">
    <source>
        <dbReference type="ARBA" id="ARBA00022825"/>
    </source>
</evidence>
<dbReference type="PROSITE" id="PS00138">
    <property type="entry name" value="SUBTILASE_SER"/>
    <property type="match status" value="1"/>
</dbReference>
<name>A0A1Y1SFW9_9GAMM</name>
<dbReference type="GO" id="GO:0006508">
    <property type="term" value="P:proteolysis"/>
    <property type="evidence" value="ECO:0007669"/>
    <property type="project" value="UniProtKB-KW"/>
</dbReference>
<dbReference type="Gene3D" id="2.60.120.380">
    <property type="match status" value="1"/>
</dbReference>
<dbReference type="InterPro" id="IPR000209">
    <property type="entry name" value="Peptidase_S8/S53_dom"/>
</dbReference>
<dbReference type="PRINTS" id="PR00723">
    <property type="entry name" value="SUBTILISIN"/>
</dbReference>
<evidence type="ECO:0000313" key="6">
    <source>
        <dbReference type="Proteomes" id="UP000192342"/>
    </source>
</evidence>